<gene>
    <name evidence="4" type="ORF">J3R75_003782</name>
</gene>
<keyword evidence="1" id="KW-0479">Metal-binding</keyword>
<evidence type="ECO:0000259" key="3">
    <source>
        <dbReference type="Pfam" id="PF00884"/>
    </source>
</evidence>
<dbReference type="AlphaFoldDB" id="A0AAE3VJQ3"/>
<accession>A0AAE3VJQ3</accession>
<dbReference type="Proteomes" id="UP001238163">
    <property type="component" value="Unassembled WGS sequence"/>
</dbReference>
<keyword evidence="2" id="KW-0378">Hydrolase</keyword>
<organism evidence="4 5">
    <name type="scientific">Oligosphaera ethanolica</name>
    <dbReference type="NCBI Taxonomy" id="760260"/>
    <lineage>
        <taxon>Bacteria</taxon>
        <taxon>Pseudomonadati</taxon>
        <taxon>Lentisphaerota</taxon>
        <taxon>Oligosphaeria</taxon>
        <taxon>Oligosphaerales</taxon>
        <taxon>Oligosphaeraceae</taxon>
        <taxon>Oligosphaera</taxon>
    </lineage>
</organism>
<dbReference type="RefSeq" id="WP_307264804.1">
    <property type="nucleotide sequence ID" value="NZ_JAUSVL010000001.1"/>
</dbReference>
<evidence type="ECO:0000313" key="4">
    <source>
        <dbReference type="EMBL" id="MDQ0291675.1"/>
    </source>
</evidence>
<keyword evidence="5" id="KW-1185">Reference proteome</keyword>
<protein>
    <submittedName>
        <fullName evidence="4">Arylsulfatase A-like enzyme</fullName>
    </submittedName>
</protein>
<dbReference type="PANTHER" id="PTHR45953">
    <property type="entry name" value="IDURONATE 2-SULFATASE"/>
    <property type="match status" value="1"/>
</dbReference>
<feature type="domain" description="Sulfatase N-terminal" evidence="3">
    <location>
        <begin position="5"/>
        <end position="353"/>
    </location>
</feature>
<comment type="caution">
    <text evidence="4">The sequence shown here is derived from an EMBL/GenBank/DDBJ whole genome shotgun (WGS) entry which is preliminary data.</text>
</comment>
<dbReference type="PANTHER" id="PTHR45953:SF1">
    <property type="entry name" value="IDURONATE 2-SULFATASE"/>
    <property type="match status" value="1"/>
</dbReference>
<dbReference type="Pfam" id="PF00884">
    <property type="entry name" value="Sulfatase"/>
    <property type="match status" value="1"/>
</dbReference>
<dbReference type="InterPro" id="IPR000917">
    <property type="entry name" value="Sulfatase_N"/>
</dbReference>
<dbReference type="EMBL" id="JAUSVL010000001">
    <property type="protein sequence ID" value="MDQ0291675.1"/>
    <property type="molecule type" value="Genomic_DNA"/>
</dbReference>
<evidence type="ECO:0000313" key="5">
    <source>
        <dbReference type="Proteomes" id="UP001238163"/>
    </source>
</evidence>
<sequence length="500" mass="57129">MSKQPNILLFFTDMQRHDTIHALGNEVIRTPNLDRLVREGTAFTSCYSPSPVCIPARFAMHYGLYPFRTGLAENTRMPDDNGRSLPAALAELGYHCAAIGKCHFTPDKAAMRGFAERLIQEECCSDPDKDDYCRWLADKGADHDEPHGTRGEMYYVPQISLHPAAEHPSQWIGDRSIDFIRQRRANASDQPWFLFSSFIHPHPPFAPPKPWHKLYRSPDMPLPEVPQDAESLLVWVNHFQNRYKYRDQGIDDNLLRNMKAYYYATISFVDYQVGRVMAELAKHGELDNTVIVFASDHGEYLGDYDCFGKRGMHDASARVPLLVRYPRAFTADARCATATSLVDIFPTLINAAGGICAGRGLDGCDLAAIAAGKCQRRFVFSQYSNDNTALYMVADDRYKYVWSAGDQREFLFDRQVDPLERRNRSALSSLAEVKKTLKTALLQRLKDNQLDHAYVEKNGLLDWKANPRYDDSFRRDPDARLLFQDHHLHKICFPDGYQQD</sequence>
<reference evidence="4" key="1">
    <citation type="submission" date="2023-07" db="EMBL/GenBank/DDBJ databases">
        <title>Genomic Encyclopedia of Type Strains, Phase IV (KMG-IV): sequencing the most valuable type-strain genomes for metagenomic binning, comparative biology and taxonomic classification.</title>
        <authorList>
            <person name="Goeker M."/>
        </authorList>
    </citation>
    <scope>NUCLEOTIDE SEQUENCE</scope>
    <source>
        <strain evidence="4">DSM 24202</strain>
    </source>
</reference>
<dbReference type="GO" id="GO:0005737">
    <property type="term" value="C:cytoplasm"/>
    <property type="evidence" value="ECO:0007669"/>
    <property type="project" value="TreeGrafter"/>
</dbReference>
<dbReference type="InterPro" id="IPR017850">
    <property type="entry name" value="Alkaline_phosphatase_core_sf"/>
</dbReference>
<dbReference type="GO" id="GO:0008484">
    <property type="term" value="F:sulfuric ester hydrolase activity"/>
    <property type="evidence" value="ECO:0007669"/>
    <property type="project" value="TreeGrafter"/>
</dbReference>
<dbReference type="GO" id="GO:0046872">
    <property type="term" value="F:metal ion binding"/>
    <property type="evidence" value="ECO:0007669"/>
    <property type="project" value="UniProtKB-KW"/>
</dbReference>
<evidence type="ECO:0000256" key="2">
    <source>
        <dbReference type="ARBA" id="ARBA00022801"/>
    </source>
</evidence>
<proteinExistence type="predicted"/>
<name>A0AAE3VJQ3_9BACT</name>
<dbReference type="Gene3D" id="3.40.720.10">
    <property type="entry name" value="Alkaline Phosphatase, subunit A"/>
    <property type="match status" value="1"/>
</dbReference>
<evidence type="ECO:0000256" key="1">
    <source>
        <dbReference type="ARBA" id="ARBA00022723"/>
    </source>
</evidence>
<dbReference type="SUPFAM" id="SSF53649">
    <property type="entry name" value="Alkaline phosphatase-like"/>
    <property type="match status" value="1"/>
</dbReference>